<evidence type="ECO:0000256" key="6">
    <source>
        <dbReference type="ARBA" id="ARBA00022982"/>
    </source>
</evidence>
<evidence type="ECO:0000313" key="10">
    <source>
        <dbReference type="EMBL" id="GFH45885.1"/>
    </source>
</evidence>
<dbReference type="Pfam" id="PF04800">
    <property type="entry name" value="NDUS4"/>
    <property type="match status" value="1"/>
</dbReference>
<dbReference type="AlphaFoldDB" id="A0AAD3CJP3"/>
<dbReference type="GO" id="GO:0022900">
    <property type="term" value="P:electron transport chain"/>
    <property type="evidence" value="ECO:0007669"/>
    <property type="project" value="InterPro"/>
</dbReference>
<keyword evidence="7 9" id="KW-0496">Mitochondrion</keyword>
<accession>A0AAD3CJP3</accession>
<dbReference type="Gene3D" id="3.30.160.190">
    <property type="entry name" value="atu1810 like domain"/>
    <property type="match status" value="1"/>
</dbReference>
<comment type="caution">
    <text evidence="10">The sequence shown here is derived from an EMBL/GenBank/DDBJ whole genome shotgun (WGS) entry which is preliminary data.</text>
</comment>
<keyword evidence="8 9" id="KW-0472">Membrane</keyword>
<protein>
    <recommendedName>
        <fullName evidence="9">NADH dehydrogenase [ubiquinone] iron-sulfur protein 4, mitochondrial</fullName>
    </recommendedName>
</protein>
<dbReference type="PANTHER" id="PTHR12219">
    <property type="entry name" value="NADH-UBIQUINONE OXIDOREDUCTASE"/>
    <property type="match status" value="1"/>
</dbReference>
<comment type="similarity">
    <text evidence="1 9">Belongs to the complex I NDUFS4 subunit family.</text>
</comment>
<comment type="function">
    <text evidence="9">Accessory subunit of the mitochondrial membrane respiratory chain NADH dehydrogenase (Complex I), that is believed not to be involved in catalysis. Complex I functions in the transfer of electrons from NADH to the respiratory chain. The immediate electron acceptor for the enzyme is believed to be ubiquinone.</text>
</comment>
<evidence type="ECO:0000256" key="5">
    <source>
        <dbReference type="ARBA" id="ARBA00022946"/>
    </source>
</evidence>
<reference evidence="10 11" key="1">
    <citation type="journal article" date="2021" name="Sci. Rep.">
        <title>The genome of the diatom Chaetoceros tenuissimus carries an ancient integrated fragment of an extant virus.</title>
        <authorList>
            <person name="Hongo Y."/>
            <person name="Kimura K."/>
            <person name="Takaki Y."/>
            <person name="Yoshida Y."/>
            <person name="Baba S."/>
            <person name="Kobayashi G."/>
            <person name="Nagasaki K."/>
            <person name="Hano T."/>
            <person name="Tomaru Y."/>
        </authorList>
    </citation>
    <scope>NUCLEOTIDE SEQUENCE [LARGE SCALE GENOMIC DNA]</scope>
    <source>
        <strain evidence="10 11">NIES-3715</strain>
    </source>
</reference>
<keyword evidence="2 9" id="KW-0813">Transport</keyword>
<evidence type="ECO:0000256" key="8">
    <source>
        <dbReference type="ARBA" id="ARBA00023136"/>
    </source>
</evidence>
<keyword evidence="5 9" id="KW-0809">Transit peptide</keyword>
<evidence type="ECO:0000256" key="1">
    <source>
        <dbReference type="ARBA" id="ARBA00005882"/>
    </source>
</evidence>
<evidence type="ECO:0000256" key="4">
    <source>
        <dbReference type="ARBA" id="ARBA00022792"/>
    </source>
</evidence>
<proteinExistence type="inferred from homology"/>
<organism evidence="10 11">
    <name type="scientific">Chaetoceros tenuissimus</name>
    <dbReference type="NCBI Taxonomy" id="426638"/>
    <lineage>
        <taxon>Eukaryota</taxon>
        <taxon>Sar</taxon>
        <taxon>Stramenopiles</taxon>
        <taxon>Ochrophyta</taxon>
        <taxon>Bacillariophyta</taxon>
        <taxon>Coscinodiscophyceae</taxon>
        <taxon>Chaetocerotophycidae</taxon>
        <taxon>Chaetocerotales</taxon>
        <taxon>Chaetocerotaceae</taxon>
        <taxon>Chaetoceros</taxon>
    </lineage>
</organism>
<evidence type="ECO:0000256" key="9">
    <source>
        <dbReference type="RuleBase" id="RU367010"/>
    </source>
</evidence>
<dbReference type="InterPro" id="IPR038532">
    <property type="entry name" value="NDUFS4-like_sf"/>
</dbReference>
<evidence type="ECO:0000256" key="3">
    <source>
        <dbReference type="ARBA" id="ARBA00022660"/>
    </source>
</evidence>
<evidence type="ECO:0000256" key="2">
    <source>
        <dbReference type="ARBA" id="ARBA00022448"/>
    </source>
</evidence>
<keyword evidence="3 9" id="KW-0679">Respiratory chain</keyword>
<comment type="subcellular location">
    <subcellularLocation>
        <location evidence="9">Mitochondrion inner membrane</location>
        <topology evidence="9">Peripheral membrane protein</topology>
        <orientation evidence="9">Matrix side</orientation>
    </subcellularLocation>
</comment>
<gene>
    <name evidence="10" type="ORF">CTEN210_02359</name>
</gene>
<dbReference type="InterPro" id="IPR006885">
    <property type="entry name" value="NADH_UbQ_FeS_4_mit-like"/>
</dbReference>
<evidence type="ECO:0000256" key="7">
    <source>
        <dbReference type="ARBA" id="ARBA00023128"/>
    </source>
</evidence>
<dbReference type="PANTHER" id="PTHR12219:SF8">
    <property type="entry name" value="NADH DEHYDROGENASE [UBIQUINONE] IRON-SULFUR PROTEIN 4, MITOCHONDRIAL"/>
    <property type="match status" value="1"/>
</dbReference>
<sequence>MKLITSFISRRALLTRQTARFSSNALTQAEILSENNAAREALEAEKSSVQTYVERSRELDPTMVWGTTIAPPEPKLPDDPSEVAALDPTHAAQDPLTLSGQKRVVHIKQEQAKVTQAPTNMEKQWVISFADEGETGQCWDNPLMGWVSSSDSMANNMRLQMHFKNAADAVYFAKKRGWDFVVEKPIMRKGRSDDAQYQDNFLSQAVARRIRTEKKNCDQWYRPEAGTSHYFRPLKYHGDGTVPQYGPNGDADIAKHVQGYYKQR</sequence>
<dbReference type="Proteomes" id="UP001054902">
    <property type="component" value="Unassembled WGS sequence"/>
</dbReference>
<keyword evidence="11" id="KW-1185">Reference proteome</keyword>
<keyword evidence="6 9" id="KW-0249">Electron transport</keyword>
<keyword evidence="4 9" id="KW-0999">Mitochondrion inner membrane</keyword>
<name>A0AAD3CJP3_9STRA</name>
<dbReference type="GO" id="GO:0005743">
    <property type="term" value="C:mitochondrial inner membrane"/>
    <property type="evidence" value="ECO:0007669"/>
    <property type="project" value="UniProtKB-SubCell"/>
</dbReference>
<dbReference type="EMBL" id="BLLK01000022">
    <property type="protein sequence ID" value="GFH45885.1"/>
    <property type="molecule type" value="Genomic_DNA"/>
</dbReference>
<evidence type="ECO:0000313" key="11">
    <source>
        <dbReference type="Proteomes" id="UP001054902"/>
    </source>
</evidence>